<feature type="transmembrane region" description="Helical" evidence="7">
    <location>
        <begin position="100"/>
        <end position="118"/>
    </location>
</feature>
<dbReference type="AlphaFoldDB" id="X1GGF7"/>
<evidence type="ECO:0000256" key="4">
    <source>
        <dbReference type="ARBA" id="ARBA00022692"/>
    </source>
</evidence>
<dbReference type="EMBL" id="BARU01018423">
    <property type="protein sequence ID" value="GAH56302.1"/>
    <property type="molecule type" value="Genomic_DNA"/>
</dbReference>
<comment type="caution">
    <text evidence="8">The sequence shown here is derived from an EMBL/GenBank/DDBJ whole genome shotgun (WGS) entry which is preliminary data.</text>
</comment>
<proteinExistence type="inferred from homology"/>
<keyword evidence="4 7" id="KW-0812">Transmembrane</keyword>
<gene>
    <name evidence="8" type="ORF">S03H2_30450</name>
</gene>
<dbReference type="PANTHER" id="PTHR43299">
    <property type="entry name" value="UPF0718 PROTEIN YRAQ"/>
    <property type="match status" value="1"/>
</dbReference>
<reference evidence="8" key="1">
    <citation type="journal article" date="2014" name="Front. Microbiol.">
        <title>High frequency of phylogenetically diverse reductive dehalogenase-homologous genes in deep subseafloor sedimentary metagenomes.</title>
        <authorList>
            <person name="Kawai M."/>
            <person name="Futagami T."/>
            <person name="Toyoda A."/>
            <person name="Takaki Y."/>
            <person name="Nishi S."/>
            <person name="Hori S."/>
            <person name="Arai W."/>
            <person name="Tsubouchi T."/>
            <person name="Morono Y."/>
            <person name="Uchiyama I."/>
            <person name="Ito T."/>
            <person name="Fujiyama A."/>
            <person name="Inagaki F."/>
            <person name="Takami H."/>
        </authorList>
    </citation>
    <scope>NUCLEOTIDE SEQUENCE</scope>
    <source>
        <strain evidence="8">Expedition CK06-06</strain>
    </source>
</reference>
<evidence type="ECO:0000256" key="7">
    <source>
        <dbReference type="SAM" id="Phobius"/>
    </source>
</evidence>
<feature type="transmembrane region" description="Helical" evidence="7">
    <location>
        <begin position="224"/>
        <end position="249"/>
    </location>
</feature>
<accession>X1GGF7</accession>
<sequence length="259" mass="27641">MSDSAFFIAGAIAVFVSQTAILKYFGSQTKKVLSYSIASVSGAILAVCSCTVLPLFSGIHKRGAGLGPAVAFLYSGPAINVLAIVYSARLLGYELGLARALGAIIFASAIGLAMAFLYRKEESQRNKQSFAVLPANPEGKSLWQQVIFLGTLVGILVLAASKNWIATGGLLVVLVIILWRWFTKGEIAQWMKATLRFVRLIIPWLLVGVFAAGIIKVVVPESAVITYVGGNSLFANFIASFLGALMYFATLTEVPIIKA</sequence>
<evidence type="ECO:0000256" key="2">
    <source>
        <dbReference type="ARBA" id="ARBA00006386"/>
    </source>
</evidence>
<feature type="transmembrane region" description="Helical" evidence="7">
    <location>
        <begin position="35"/>
        <end position="57"/>
    </location>
</feature>
<protein>
    <recommendedName>
        <fullName evidence="9">Permease</fullName>
    </recommendedName>
</protein>
<name>X1GGF7_9ZZZZ</name>
<organism evidence="8">
    <name type="scientific">marine sediment metagenome</name>
    <dbReference type="NCBI Taxonomy" id="412755"/>
    <lineage>
        <taxon>unclassified sequences</taxon>
        <taxon>metagenomes</taxon>
        <taxon>ecological metagenomes</taxon>
    </lineage>
</organism>
<keyword evidence="5 7" id="KW-1133">Transmembrane helix</keyword>
<dbReference type="GO" id="GO:0005886">
    <property type="term" value="C:plasma membrane"/>
    <property type="evidence" value="ECO:0007669"/>
    <property type="project" value="UniProtKB-SubCell"/>
</dbReference>
<keyword evidence="6 7" id="KW-0472">Membrane</keyword>
<dbReference type="InterPro" id="IPR005524">
    <property type="entry name" value="DUF318"/>
</dbReference>
<evidence type="ECO:0000313" key="8">
    <source>
        <dbReference type="EMBL" id="GAH56302.1"/>
    </source>
</evidence>
<feature type="non-terminal residue" evidence="8">
    <location>
        <position position="259"/>
    </location>
</feature>
<evidence type="ECO:0000256" key="6">
    <source>
        <dbReference type="ARBA" id="ARBA00023136"/>
    </source>
</evidence>
<comment type="similarity">
    <text evidence="2">Belongs to the UPF0718 family.</text>
</comment>
<feature type="transmembrane region" description="Helical" evidence="7">
    <location>
        <begin position="164"/>
        <end position="182"/>
    </location>
</feature>
<evidence type="ECO:0000256" key="1">
    <source>
        <dbReference type="ARBA" id="ARBA00004651"/>
    </source>
</evidence>
<feature type="transmembrane region" description="Helical" evidence="7">
    <location>
        <begin position="194"/>
        <end position="218"/>
    </location>
</feature>
<evidence type="ECO:0000256" key="5">
    <source>
        <dbReference type="ARBA" id="ARBA00022989"/>
    </source>
</evidence>
<evidence type="ECO:0000256" key="3">
    <source>
        <dbReference type="ARBA" id="ARBA00022475"/>
    </source>
</evidence>
<evidence type="ECO:0008006" key="9">
    <source>
        <dbReference type="Google" id="ProtNLM"/>
    </source>
</evidence>
<feature type="transmembrane region" description="Helical" evidence="7">
    <location>
        <begin position="139"/>
        <end position="158"/>
    </location>
</feature>
<feature type="transmembrane region" description="Helical" evidence="7">
    <location>
        <begin position="69"/>
        <end position="88"/>
    </location>
</feature>
<comment type="subcellular location">
    <subcellularLocation>
        <location evidence="1">Cell membrane</location>
        <topology evidence="1">Multi-pass membrane protein</topology>
    </subcellularLocation>
</comment>
<dbReference type="PANTHER" id="PTHR43299:SF1">
    <property type="entry name" value="UPF0718 PROTEIN YRAQ"/>
    <property type="match status" value="1"/>
</dbReference>
<keyword evidence="3" id="KW-1003">Cell membrane</keyword>
<dbReference type="Pfam" id="PF03773">
    <property type="entry name" value="ArsP_1"/>
    <property type="match status" value="1"/>
</dbReference>